<dbReference type="PROSITE" id="PS51729">
    <property type="entry name" value="GNAT_YJDJ"/>
    <property type="match status" value="1"/>
</dbReference>
<accession>A0A4R0JQE8</accession>
<feature type="domain" description="N-acetyltransferase" evidence="2">
    <location>
        <begin position="15"/>
        <end position="101"/>
    </location>
</feature>
<keyword evidence="4" id="KW-1185">Reference proteome</keyword>
<name>A0A4R0JQE8_9ACTN</name>
<dbReference type="RefSeq" id="WP_131515298.1">
    <property type="nucleotide sequence ID" value="NZ_SJKD01000004.1"/>
</dbReference>
<sequence length="349" mass="38883">MRILMNDSQRNLTVVENYDLRRYELRAEGTTVGTLDFRVLGRRRVLGHTEVTADLRGRGLATALIKAVLDDLITEGVQITNYCPAVEGFLQGNPEYLVVLDPSHPPIQPRSKSQVDEKRQDGRSNPLQRLVQIQHARLSELAARSQDPKVDGFERRRTTDQFTAVAAQHAAAAADVLLTASRSSSGQDAAVLLDNLKQLEQTLRVLKGKVYGDARFLNLSAAEIWRETERLLDEHDSLETRIVSGLEQLHDAGGSEDLAWALAKRQWSSPTRPHPNSPHAGVAGRIAHQLWRIADSTWDELEGRGLPDEPMEHANRHSTFSHYLFGTADVADLPAEPDPSQAHSDRENQ</sequence>
<comment type="caution">
    <text evidence="3">The sequence shown here is derived from an EMBL/GenBank/DDBJ whole genome shotgun (WGS) entry which is preliminary data.</text>
</comment>
<dbReference type="GO" id="GO:0016740">
    <property type="term" value="F:transferase activity"/>
    <property type="evidence" value="ECO:0007669"/>
    <property type="project" value="UniProtKB-KW"/>
</dbReference>
<dbReference type="Gene3D" id="3.40.630.30">
    <property type="match status" value="1"/>
</dbReference>
<feature type="region of interest" description="Disordered" evidence="1">
    <location>
        <begin position="100"/>
        <end position="126"/>
    </location>
</feature>
<dbReference type="PANTHER" id="PTHR31435:SF10">
    <property type="entry name" value="BSR4717 PROTEIN"/>
    <property type="match status" value="1"/>
</dbReference>
<dbReference type="InterPro" id="IPR045057">
    <property type="entry name" value="Gcn5-rel_NAT"/>
</dbReference>
<keyword evidence="3" id="KW-0808">Transferase</keyword>
<dbReference type="SUPFAM" id="SSF55729">
    <property type="entry name" value="Acyl-CoA N-acyltransferases (Nat)"/>
    <property type="match status" value="1"/>
</dbReference>
<evidence type="ECO:0000259" key="2">
    <source>
        <dbReference type="PROSITE" id="PS51729"/>
    </source>
</evidence>
<proteinExistence type="predicted"/>
<protein>
    <submittedName>
        <fullName evidence="3">N-acetyltransferase</fullName>
    </submittedName>
</protein>
<feature type="compositionally biased region" description="Basic and acidic residues" evidence="1">
    <location>
        <begin position="113"/>
        <end position="122"/>
    </location>
</feature>
<dbReference type="InterPro" id="IPR016181">
    <property type="entry name" value="Acyl_CoA_acyltransferase"/>
</dbReference>
<dbReference type="PANTHER" id="PTHR31435">
    <property type="entry name" value="PROTEIN NATD1"/>
    <property type="match status" value="1"/>
</dbReference>
<dbReference type="EMBL" id="SJKD01000004">
    <property type="protein sequence ID" value="TCC49039.1"/>
    <property type="molecule type" value="Genomic_DNA"/>
</dbReference>
<evidence type="ECO:0000313" key="4">
    <source>
        <dbReference type="Proteomes" id="UP000293342"/>
    </source>
</evidence>
<evidence type="ECO:0000256" key="1">
    <source>
        <dbReference type="SAM" id="MobiDB-lite"/>
    </source>
</evidence>
<evidence type="ECO:0000313" key="3">
    <source>
        <dbReference type="EMBL" id="TCC49039.1"/>
    </source>
</evidence>
<reference evidence="3 4" key="1">
    <citation type="submission" date="2019-02" db="EMBL/GenBank/DDBJ databases">
        <title>Kribbella capetownensis sp. nov. and Kribbella speibonae sp. nov., isolated from soil.</title>
        <authorList>
            <person name="Curtis S.M."/>
            <person name="Norton I."/>
            <person name="Everest G.J."/>
            <person name="Meyers P.R."/>
        </authorList>
    </citation>
    <scope>NUCLEOTIDE SEQUENCE [LARGE SCALE GENOMIC DNA]</scope>
    <source>
        <strain evidence="3 4">YM53</strain>
    </source>
</reference>
<dbReference type="AlphaFoldDB" id="A0A4R0JQE8"/>
<dbReference type="Pfam" id="PF14542">
    <property type="entry name" value="Acetyltransf_CG"/>
    <property type="match status" value="1"/>
</dbReference>
<feature type="region of interest" description="Disordered" evidence="1">
    <location>
        <begin position="328"/>
        <end position="349"/>
    </location>
</feature>
<gene>
    <name evidence="3" type="ORF">E0H75_21050</name>
</gene>
<dbReference type="InterPro" id="IPR031165">
    <property type="entry name" value="GNAT_YJDJ"/>
</dbReference>
<dbReference type="Proteomes" id="UP000293342">
    <property type="component" value="Unassembled WGS sequence"/>
</dbReference>
<dbReference type="OrthoDB" id="3813843at2"/>
<organism evidence="3 4">
    <name type="scientific">Kribbella capetownensis</name>
    <dbReference type="NCBI Taxonomy" id="1572659"/>
    <lineage>
        <taxon>Bacteria</taxon>
        <taxon>Bacillati</taxon>
        <taxon>Actinomycetota</taxon>
        <taxon>Actinomycetes</taxon>
        <taxon>Propionibacteriales</taxon>
        <taxon>Kribbellaceae</taxon>
        <taxon>Kribbella</taxon>
    </lineage>
</organism>